<evidence type="ECO:0000313" key="2">
    <source>
        <dbReference type="Proteomes" id="UP001161247"/>
    </source>
</evidence>
<dbReference type="AlphaFoldDB" id="A0AAV1D280"/>
<accession>A0AAV1D280</accession>
<reference evidence="1" key="1">
    <citation type="submission" date="2023-03" db="EMBL/GenBank/DDBJ databases">
        <authorList>
            <person name="Julca I."/>
        </authorList>
    </citation>
    <scope>NUCLEOTIDE SEQUENCE</scope>
</reference>
<gene>
    <name evidence="1" type="ORF">OLC1_LOCUS11415</name>
</gene>
<dbReference type="Proteomes" id="UP001161247">
    <property type="component" value="Chromosome 4"/>
</dbReference>
<dbReference type="PANTHER" id="PTHR33321">
    <property type="match status" value="1"/>
</dbReference>
<name>A0AAV1D280_OLDCO</name>
<dbReference type="InterPro" id="IPR007541">
    <property type="entry name" value="Uncharacterised_BSP"/>
</dbReference>
<keyword evidence="2" id="KW-1185">Reference proteome</keyword>
<dbReference type="EMBL" id="OX459121">
    <property type="protein sequence ID" value="CAI9101959.1"/>
    <property type="molecule type" value="Genomic_DNA"/>
</dbReference>
<dbReference type="PANTHER" id="PTHR33321:SF12">
    <property type="entry name" value="PLANT BASIC SECRETORY PROTEIN (BSP) FAMILY PROTEIN"/>
    <property type="match status" value="1"/>
</dbReference>
<dbReference type="Pfam" id="PF04450">
    <property type="entry name" value="BSP"/>
    <property type="match status" value="1"/>
</dbReference>
<protein>
    <submittedName>
        <fullName evidence="1">OLC1v1000133C1</fullName>
    </submittedName>
</protein>
<proteinExistence type="predicted"/>
<sequence length="152" mass="17248">MKAFNATDLVFATFQENTNASRIDFNYFKIFIQDRDEIAFTTNDEIHFGARYIQSFAGNWNGNGKAPQALIEGIADFVRPKAGYAPGQGNKWDEGFEVTAYFLDYCNGLKGGNFIAELNEKMRYGYSDAYFVELLGKTVDELWSDYKAQYGS</sequence>
<evidence type="ECO:0000313" key="1">
    <source>
        <dbReference type="EMBL" id="CAI9101959.1"/>
    </source>
</evidence>
<organism evidence="1 2">
    <name type="scientific">Oldenlandia corymbosa var. corymbosa</name>
    <dbReference type="NCBI Taxonomy" id="529605"/>
    <lineage>
        <taxon>Eukaryota</taxon>
        <taxon>Viridiplantae</taxon>
        <taxon>Streptophyta</taxon>
        <taxon>Embryophyta</taxon>
        <taxon>Tracheophyta</taxon>
        <taxon>Spermatophyta</taxon>
        <taxon>Magnoliopsida</taxon>
        <taxon>eudicotyledons</taxon>
        <taxon>Gunneridae</taxon>
        <taxon>Pentapetalae</taxon>
        <taxon>asterids</taxon>
        <taxon>lamiids</taxon>
        <taxon>Gentianales</taxon>
        <taxon>Rubiaceae</taxon>
        <taxon>Rubioideae</taxon>
        <taxon>Spermacoceae</taxon>
        <taxon>Hedyotis-Oldenlandia complex</taxon>
        <taxon>Oldenlandia</taxon>
    </lineage>
</organism>